<feature type="domain" description="RRM" evidence="9">
    <location>
        <begin position="800"/>
        <end position="877"/>
    </location>
</feature>
<dbReference type="PANTHER" id="PTHR17204:SF25">
    <property type="entry name" value="RRM DOMAIN-CONTAINING PROTEIN"/>
    <property type="match status" value="1"/>
</dbReference>
<dbReference type="EMBL" id="BAAFST010000005">
    <property type="protein sequence ID" value="GAB1290016.1"/>
    <property type="molecule type" value="Genomic_DNA"/>
</dbReference>
<feature type="compositionally biased region" description="Polar residues" evidence="8">
    <location>
        <begin position="1"/>
        <end position="10"/>
    </location>
</feature>
<dbReference type="PROSITE" id="PS50102">
    <property type="entry name" value="RRM"/>
    <property type="match status" value="2"/>
</dbReference>
<keyword evidence="11" id="KW-1185">Reference proteome</keyword>
<evidence type="ECO:0000256" key="4">
    <source>
        <dbReference type="ARBA" id="ARBA00022884"/>
    </source>
</evidence>
<feature type="compositionally biased region" description="Acidic residues" evidence="8">
    <location>
        <begin position="81"/>
        <end position="93"/>
    </location>
</feature>
<evidence type="ECO:0000313" key="11">
    <source>
        <dbReference type="Proteomes" id="UP001623349"/>
    </source>
</evidence>
<evidence type="ECO:0000256" key="8">
    <source>
        <dbReference type="SAM" id="MobiDB-lite"/>
    </source>
</evidence>
<keyword evidence="5" id="KW-0508">mRNA splicing</keyword>
<comment type="caution">
    <text evidence="10">The sequence shown here is derived from an EMBL/GenBank/DDBJ whole genome shotgun (WGS) entry which is preliminary data.</text>
</comment>
<evidence type="ECO:0000256" key="5">
    <source>
        <dbReference type="ARBA" id="ARBA00023187"/>
    </source>
</evidence>
<dbReference type="Pfam" id="PF23240">
    <property type="entry name" value="HAT_PRP39_N"/>
    <property type="match status" value="1"/>
</dbReference>
<dbReference type="PANTHER" id="PTHR17204">
    <property type="entry name" value="PRE-MRNA PROCESSING PROTEIN PRP39-RELATED"/>
    <property type="match status" value="1"/>
</dbReference>
<dbReference type="InterPro" id="IPR008669">
    <property type="entry name" value="LSM_interact"/>
</dbReference>
<evidence type="ECO:0000256" key="7">
    <source>
        <dbReference type="PROSITE-ProRule" id="PRU00176"/>
    </source>
</evidence>
<reference evidence="10 11" key="1">
    <citation type="submission" date="2024-08" db="EMBL/GenBank/DDBJ databases">
        <title>The draft genome of Apodemus speciosus.</title>
        <authorList>
            <person name="Nabeshima K."/>
            <person name="Suzuki S."/>
            <person name="Onuma M."/>
        </authorList>
    </citation>
    <scope>NUCLEOTIDE SEQUENCE [LARGE SCALE GENOMIC DNA]</scope>
    <source>
        <strain evidence="10">IB14-021</strain>
    </source>
</reference>
<evidence type="ECO:0000256" key="2">
    <source>
        <dbReference type="ARBA" id="ARBA00022664"/>
    </source>
</evidence>
<protein>
    <submittedName>
        <fullName evidence="10">Squamous cell carcinoma antigen recognized by T-cells 3</fullName>
    </submittedName>
</protein>
<accession>A0ABQ0ESJ0</accession>
<sequence length="962" mass="109305">MATAAASSLSEPEVEPQAGPEAEGEEDEVKPAGVGRKVLSGAVSAEAAKAQVPGCDLQQEGVSESDGDEEDAMASSAESSAGEDEWEYDDEEEKNQLEIERLEEQLSINGYDYNCHVELIRLLRLEGELNKVRMARQKMSETFPLTEELWLEWLHDEINMATDGLDRERVDELFERAVKDYICPNIWLEYGQYSVGGIGQKGGLEKVRSVFERALSSVGLHMTKGLAIWEAYREFESAIVEAARLEKVHSLFRRQLAIPLYEMEATFAEYEEWSEEPVPESVLQSYQKALGQLEKYKPFEEALLQAEAPRLAEYQAYIDFEMKIGDPARIQLIFERALVENCLVPDLWIRYSQYLDRQLKVKDLVLSVHSRAVRNCPWTVALWSRYLLAMERHGLDHQMISATFENALSAGFIQATDYVEIWQVYLDYLRRRVDFRQDSSKELEELRSMYTRALEYLQQEVEERFSEGGDPSCLIMQSWARVEARLCNNMQKARELWDSIMTRGNAKYANMWLEYYNLERAHGDTQHCRKALHRAVQCTSDYPEHVCEVLLTMERTEGTLEDWDLAIQKTETRLARVNQQRMKAAEKEAALVQQEEEKAEQRKKVRAEKKALKKKKKTRGADKRKADDEEEWGEEEEAEQPSKRPRTENSLASEAAPAVEGETELSGKCVTIDVAPPSKQKEKALSLKRDMPKVAHDSSKDNVTVFVSNLPYSMDEPEEKLRPLFEACGEVVQIRPIFSNRGDFRGYCYVEFKEEKSAQQALELDRKTVEGRPMFVSPCVDKSKNPDFKVFRYSTTLEKHKLFVSGLPFSCTKEELEGICKAHGTVKDLRLVTNRAGKPKGLAYVEYENESQASQAVMKMDGMTIRENVIKVAISNPPQRKVPEKPEGRAAPGALMVPRQMYGAGRGKGRTQLSLLPRALQRQGAAPQAENGPSPGLAVTTAVATEAPKMSNADFAKLLLRK</sequence>
<dbReference type="Gene3D" id="3.30.70.330">
    <property type="match status" value="2"/>
</dbReference>
<organism evidence="10 11">
    <name type="scientific">Apodemus speciosus</name>
    <name type="common">Large Japanese field mouse</name>
    <dbReference type="NCBI Taxonomy" id="105296"/>
    <lineage>
        <taxon>Eukaryota</taxon>
        <taxon>Metazoa</taxon>
        <taxon>Chordata</taxon>
        <taxon>Craniata</taxon>
        <taxon>Vertebrata</taxon>
        <taxon>Euteleostomi</taxon>
        <taxon>Mammalia</taxon>
        <taxon>Eutheria</taxon>
        <taxon>Euarchontoglires</taxon>
        <taxon>Glires</taxon>
        <taxon>Rodentia</taxon>
        <taxon>Myomorpha</taxon>
        <taxon>Muroidea</taxon>
        <taxon>Muridae</taxon>
        <taxon>Murinae</taxon>
        <taxon>Apodemus</taxon>
    </lineage>
</organism>
<evidence type="ECO:0000256" key="3">
    <source>
        <dbReference type="ARBA" id="ARBA00022737"/>
    </source>
</evidence>
<feature type="compositionally biased region" description="Basic residues" evidence="8">
    <location>
        <begin position="603"/>
        <end position="618"/>
    </location>
</feature>
<dbReference type="SUPFAM" id="SSF48452">
    <property type="entry name" value="TPR-like"/>
    <property type="match status" value="1"/>
</dbReference>
<dbReference type="InterPro" id="IPR012677">
    <property type="entry name" value="Nucleotide-bd_a/b_plait_sf"/>
</dbReference>
<dbReference type="InterPro" id="IPR000504">
    <property type="entry name" value="RRM_dom"/>
</dbReference>
<dbReference type="Pfam" id="PF16605">
    <property type="entry name" value="LSM_int_assoc"/>
    <property type="match status" value="1"/>
</dbReference>
<evidence type="ECO:0000313" key="10">
    <source>
        <dbReference type="EMBL" id="GAB1290016.1"/>
    </source>
</evidence>
<feature type="compositionally biased region" description="Basic and acidic residues" evidence="8">
    <location>
        <begin position="592"/>
        <end position="602"/>
    </location>
</feature>
<dbReference type="Pfam" id="PF23241">
    <property type="entry name" value="HAT_PRP39_C"/>
    <property type="match status" value="1"/>
</dbReference>
<dbReference type="InterPro" id="IPR011990">
    <property type="entry name" value="TPR-like_helical_dom_sf"/>
</dbReference>
<dbReference type="InterPro" id="IPR059164">
    <property type="entry name" value="HAT_PRP39_C"/>
</dbReference>
<dbReference type="Proteomes" id="UP001623349">
    <property type="component" value="Unassembled WGS sequence"/>
</dbReference>
<dbReference type="InterPro" id="IPR003107">
    <property type="entry name" value="HAT"/>
</dbReference>
<evidence type="ECO:0000259" key="9">
    <source>
        <dbReference type="PROSITE" id="PS50102"/>
    </source>
</evidence>
<feature type="compositionally biased region" description="Acidic residues" evidence="8">
    <location>
        <begin position="63"/>
        <end position="72"/>
    </location>
</feature>
<comment type="subcellular location">
    <subcellularLocation>
        <location evidence="1">Nucleus</location>
    </subcellularLocation>
</comment>
<dbReference type="Gene3D" id="1.25.40.10">
    <property type="entry name" value="Tetratricopeptide repeat domain"/>
    <property type="match status" value="2"/>
</dbReference>
<gene>
    <name evidence="10" type="ORF">APTSU1_000524600</name>
</gene>
<dbReference type="SUPFAM" id="SSF54928">
    <property type="entry name" value="RNA-binding domain, RBD"/>
    <property type="match status" value="2"/>
</dbReference>
<name>A0ABQ0ESJ0_APOSI</name>
<feature type="region of interest" description="Disordered" evidence="8">
    <location>
        <begin position="1"/>
        <end position="94"/>
    </location>
</feature>
<evidence type="ECO:0000256" key="1">
    <source>
        <dbReference type="ARBA" id="ARBA00004123"/>
    </source>
</evidence>
<feature type="compositionally biased region" description="Acidic residues" evidence="8">
    <location>
        <begin position="628"/>
        <end position="639"/>
    </location>
</feature>
<dbReference type="Pfam" id="PF00076">
    <property type="entry name" value="RRM_1"/>
    <property type="match status" value="2"/>
</dbReference>
<dbReference type="Pfam" id="PF05391">
    <property type="entry name" value="Lsm_interact"/>
    <property type="match status" value="1"/>
</dbReference>
<dbReference type="CDD" id="cd12391">
    <property type="entry name" value="RRM1_SART3"/>
    <property type="match status" value="1"/>
</dbReference>
<dbReference type="InterPro" id="IPR035979">
    <property type="entry name" value="RBD_domain_sf"/>
</dbReference>
<keyword evidence="2" id="KW-0507">mRNA processing</keyword>
<feature type="domain" description="RRM" evidence="9">
    <location>
        <begin position="703"/>
        <end position="781"/>
    </location>
</feature>
<feature type="region of interest" description="Disordered" evidence="8">
    <location>
        <begin position="592"/>
        <end position="664"/>
    </location>
</feature>
<dbReference type="SMART" id="SM00386">
    <property type="entry name" value="HAT"/>
    <property type="match status" value="7"/>
</dbReference>
<dbReference type="InterPro" id="IPR034217">
    <property type="entry name" value="SART3_RRM1"/>
</dbReference>
<dbReference type="SMART" id="SM00360">
    <property type="entry name" value="RRM"/>
    <property type="match status" value="2"/>
</dbReference>
<keyword evidence="3" id="KW-0677">Repeat</keyword>
<dbReference type="CDD" id="cd12392">
    <property type="entry name" value="RRM2_SART3"/>
    <property type="match status" value="1"/>
</dbReference>
<keyword evidence="4 7" id="KW-0694">RNA-binding</keyword>
<dbReference type="InterPro" id="IPR034218">
    <property type="entry name" value="SART3_RRM2"/>
</dbReference>
<keyword evidence="6" id="KW-0539">Nucleus</keyword>
<proteinExistence type="predicted"/>
<evidence type="ECO:0000256" key="6">
    <source>
        <dbReference type="ARBA" id="ARBA00023242"/>
    </source>
</evidence>